<evidence type="ECO:0000256" key="1">
    <source>
        <dbReference type="ARBA" id="ARBA00000312"/>
    </source>
</evidence>
<gene>
    <name evidence="17" type="ORF">JDN41_03935</name>
</gene>
<comment type="catalytic activity">
    <reaction evidence="3">
        <text>adenosylcob(III)inamide + GTP = adenosylcob(III)inamide phosphate + GDP + H(+)</text>
        <dbReference type="Rhea" id="RHEA:15765"/>
        <dbReference type="ChEBI" id="CHEBI:2480"/>
        <dbReference type="ChEBI" id="CHEBI:15378"/>
        <dbReference type="ChEBI" id="CHEBI:37565"/>
        <dbReference type="ChEBI" id="CHEBI:58189"/>
        <dbReference type="ChEBI" id="CHEBI:58502"/>
        <dbReference type="EC" id="2.7.1.156"/>
    </reaction>
</comment>
<dbReference type="EMBL" id="JAEMUK010000008">
    <property type="protein sequence ID" value="MBJ7542703.1"/>
    <property type="molecule type" value="Genomic_DNA"/>
</dbReference>
<keyword evidence="17" id="KW-0548">Nucleotidyltransferase</keyword>
<organism evidence="17 18">
    <name type="scientific">Rhodomicrobium udaipurense</name>
    <dbReference type="NCBI Taxonomy" id="1202716"/>
    <lineage>
        <taxon>Bacteria</taxon>
        <taxon>Pseudomonadati</taxon>
        <taxon>Pseudomonadota</taxon>
        <taxon>Alphaproteobacteria</taxon>
        <taxon>Hyphomicrobiales</taxon>
        <taxon>Hyphomicrobiaceae</taxon>
        <taxon>Rhodomicrobium</taxon>
    </lineage>
</organism>
<evidence type="ECO:0000256" key="10">
    <source>
        <dbReference type="ARBA" id="ARBA00022741"/>
    </source>
</evidence>
<evidence type="ECO:0000256" key="11">
    <source>
        <dbReference type="ARBA" id="ARBA00022777"/>
    </source>
</evidence>
<comment type="catalytic activity">
    <reaction evidence="1 14">
        <text>adenosylcob(III)inamide + ATP = adenosylcob(III)inamide phosphate + ADP + H(+)</text>
        <dbReference type="Rhea" id="RHEA:15769"/>
        <dbReference type="ChEBI" id="CHEBI:2480"/>
        <dbReference type="ChEBI" id="CHEBI:15378"/>
        <dbReference type="ChEBI" id="CHEBI:30616"/>
        <dbReference type="ChEBI" id="CHEBI:58502"/>
        <dbReference type="ChEBI" id="CHEBI:456216"/>
        <dbReference type="EC" id="2.7.1.156"/>
    </reaction>
</comment>
<dbReference type="PIRSF" id="PIRSF006135">
    <property type="entry name" value="CobU"/>
    <property type="match status" value="1"/>
</dbReference>
<dbReference type="GO" id="GO:0005524">
    <property type="term" value="F:ATP binding"/>
    <property type="evidence" value="ECO:0007669"/>
    <property type="project" value="UniProtKB-UniRule"/>
</dbReference>
<dbReference type="PANTHER" id="PTHR34848:SF1">
    <property type="entry name" value="BIFUNCTIONAL ADENOSYLCOBALAMIN BIOSYNTHESIS PROTEIN COBU"/>
    <property type="match status" value="1"/>
</dbReference>
<dbReference type="RefSeq" id="WP_037233310.1">
    <property type="nucleotide sequence ID" value="NZ_JAEMUK010000008.1"/>
</dbReference>
<keyword evidence="13 14" id="KW-0342">GTP-binding</keyword>
<evidence type="ECO:0000256" key="5">
    <source>
        <dbReference type="ARBA" id="ARBA00004692"/>
    </source>
</evidence>
<proteinExistence type="inferred from homology"/>
<evidence type="ECO:0000313" key="18">
    <source>
        <dbReference type="Proteomes" id="UP000623250"/>
    </source>
</evidence>
<keyword evidence="8 14" id="KW-0169">Cobalamin biosynthesis</keyword>
<feature type="binding site" evidence="16">
    <location>
        <position position="86"/>
    </location>
    <ligand>
        <name>GTP</name>
        <dbReference type="ChEBI" id="CHEBI:37565"/>
    </ligand>
</feature>
<dbReference type="Gene3D" id="3.40.50.300">
    <property type="entry name" value="P-loop containing nucleotide triphosphate hydrolases"/>
    <property type="match status" value="1"/>
</dbReference>
<evidence type="ECO:0000256" key="15">
    <source>
        <dbReference type="PIRSR" id="PIRSR006135-1"/>
    </source>
</evidence>
<protein>
    <recommendedName>
        <fullName evidence="14">Bifunctional adenosylcobalamin biosynthesis protein</fullName>
        <ecNumber evidence="14">2.7.1.156</ecNumber>
        <ecNumber evidence="14">2.7.7.62</ecNumber>
    </recommendedName>
</protein>
<dbReference type="EC" id="2.7.7.62" evidence="14"/>
<reference evidence="17 18" key="1">
    <citation type="submission" date="2020-12" db="EMBL/GenBank/DDBJ databases">
        <title>Revised draft genomes of Rhodomicrobium vannielii ATCC 17100 and Rhodomicrobium udaipurense JA643.</title>
        <authorList>
            <person name="Conners E.M."/>
            <person name="Davenport E.J."/>
            <person name="Bose A."/>
        </authorList>
    </citation>
    <scope>NUCLEOTIDE SEQUENCE [LARGE SCALE GENOMIC DNA]</scope>
    <source>
        <strain evidence="17 18">JA643</strain>
    </source>
</reference>
<dbReference type="GO" id="GO:0043752">
    <property type="term" value="F:adenosylcobinamide kinase activity"/>
    <property type="evidence" value="ECO:0007669"/>
    <property type="project" value="UniProtKB-EC"/>
</dbReference>
<comment type="catalytic activity">
    <reaction evidence="2 14">
        <text>adenosylcob(III)inamide phosphate + GTP + H(+) = adenosylcob(III)inamide-GDP + diphosphate</text>
        <dbReference type="Rhea" id="RHEA:22712"/>
        <dbReference type="ChEBI" id="CHEBI:15378"/>
        <dbReference type="ChEBI" id="CHEBI:33019"/>
        <dbReference type="ChEBI" id="CHEBI:37565"/>
        <dbReference type="ChEBI" id="CHEBI:58502"/>
        <dbReference type="ChEBI" id="CHEBI:60487"/>
        <dbReference type="EC" id="2.7.7.62"/>
    </reaction>
</comment>
<comment type="function">
    <text evidence="4 14">Catalyzes ATP-dependent phosphorylation of adenosylcobinamide and addition of GMP to adenosylcobinamide phosphate.</text>
</comment>
<dbReference type="InterPro" id="IPR003203">
    <property type="entry name" value="CobU/CobP"/>
</dbReference>
<comment type="pathway">
    <text evidence="5 14">Cofactor biosynthesis; adenosylcobalamin biosynthesis; adenosylcobalamin from cob(II)yrinate a,c-diamide: step 6/7.</text>
</comment>
<evidence type="ECO:0000256" key="14">
    <source>
        <dbReference type="PIRNR" id="PIRNR006135"/>
    </source>
</evidence>
<evidence type="ECO:0000256" key="3">
    <source>
        <dbReference type="ARBA" id="ARBA00001522"/>
    </source>
</evidence>
<dbReference type="CDD" id="cd00544">
    <property type="entry name" value="CobU"/>
    <property type="match status" value="1"/>
</dbReference>
<dbReference type="UniPathway" id="UPA00148">
    <property type="reaction ID" value="UER00236"/>
</dbReference>
<evidence type="ECO:0000256" key="8">
    <source>
        <dbReference type="ARBA" id="ARBA00022573"/>
    </source>
</evidence>
<keyword evidence="11 14" id="KW-0418">Kinase</keyword>
<dbReference type="EC" id="2.7.1.156" evidence="14"/>
<comment type="caution">
    <text evidence="17">The sequence shown here is derived from an EMBL/GenBank/DDBJ whole genome shotgun (WGS) entry which is preliminary data.</text>
</comment>
<evidence type="ECO:0000256" key="12">
    <source>
        <dbReference type="ARBA" id="ARBA00022840"/>
    </source>
</evidence>
<evidence type="ECO:0000256" key="13">
    <source>
        <dbReference type="ARBA" id="ARBA00023134"/>
    </source>
</evidence>
<evidence type="ECO:0000313" key="17">
    <source>
        <dbReference type="EMBL" id="MBJ7542703.1"/>
    </source>
</evidence>
<comment type="similarity">
    <text evidence="7 14">Belongs to the CobU/CobP family.</text>
</comment>
<evidence type="ECO:0000256" key="16">
    <source>
        <dbReference type="PIRSR" id="PIRSR006135-2"/>
    </source>
</evidence>
<keyword evidence="18" id="KW-1185">Reference proteome</keyword>
<dbReference type="GO" id="GO:0008820">
    <property type="term" value="F:cobinamide phosphate guanylyltransferase activity"/>
    <property type="evidence" value="ECO:0007669"/>
    <property type="project" value="UniProtKB-UniRule"/>
</dbReference>
<evidence type="ECO:0000256" key="6">
    <source>
        <dbReference type="ARBA" id="ARBA00005159"/>
    </source>
</evidence>
<dbReference type="GO" id="GO:0005525">
    <property type="term" value="F:GTP binding"/>
    <property type="evidence" value="ECO:0007669"/>
    <property type="project" value="UniProtKB-UniRule"/>
</dbReference>
<keyword evidence="12 14" id="KW-0067">ATP-binding</keyword>
<evidence type="ECO:0000256" key="9">
    <source>
        <dbReference type="ARBA" id="ARBA00022679"/>
    </source>
</evidence>
<dbReference type="GO" id="GO:0009236">
    <property type="term" value="P:cobalamin biosynthetic process"/>
    <property type="evidence" value="ECO:0007669"/>
    <property type="project" value="UniProtKB-UniRule"/>
</dbReference>
<keyword evidence="10 14" id="KW-0547">Nucleotide-binding</keyword>
<accession>A0A8I1G8W4</accession>
<feature type="active site" description="GMP-histidine intermediate" evidence="15">
    <location>
        <position position="52"/>
    </location>
</feature>
<keyword evidence="9 14" id="KW-0808">Transferase</keyword>
<feature type="binding site" evidence="16">
    <location>
        <position position="64"/>
    </location>
    <ligand>
        <name>GTP</name>
        <dbReference type="ChEBI" id="CHEBI:37565"/>
    </ligand>
</feature>
<dbReference type="Pfam" id="PF02283">
    <property type="entry name" value="CobU"/>
    <property type="match status" value="1"/>
</dbReference>
<feature type="binding site" evidence="16">
    <location>
        <begin position="9"/>
        <end position="16"/>
    </location>
    <ligand>
        <name>GTP</name>
        <dbReference type="ChEBI" id="CHEBI:37565"/>
    </ligand>
</feature>
<evidence type="ECO:0000256" key="4">
    <source>
        <dbReference type="ARBA" id="ARBA00003889"/>
    </source>
</evidence>
<sequence>MGDIIFLTGPVRSGKSRRAVDIAESYGDRVAFVATYARDPADAEMAERVRRHQDERPATWRTLEAPDDIGAALAALDPAPSCVLIDSLVTWLAFRTGFGGREGMSDDAILAAWSRELDGFRAAPWPTVIIGDEVGWSLVPMDADLRRFRDLAGFLGQRTAAAASEAWLMVAGCGVRLK</sequence>
<dbReference type="AlphaFoldDB" id="A0A8I1G8W4"/>
<comment type="pathway">
    <text evidence="6 14">Cofactor biosynthesis; adenosylcobalamin biosynthesis; adenosylcobalamin from cob(II)yrinate a,c-diamide: step 5/7.</text>
</comment>
<name>A0A8I1G8W4_9HYPH</name>
<dbReference type="InterPro" id="IPR027417">
    <property type="entry name" value="P-loop_NTPase"/>
</dbReference>
<dbReference type="Proteomes" id="UP000623250">
    <property type="component" value="Unassembled WGS sequence"/>
</dbReference>
<evidence type="ECO:0000256" key="2">
    <source>
        <dbReference type="ARBA" id="ARBA00000711"/>
    </source>
</evidence>
<dbReference type="SUPFAM" id="SSF52540">
    <property type="entry name" value="P-loop containing nucleoside triphosphate hydrolases"/>
    <property type="match status" value="1"/>
</dbReference>
<evidence type="ECO:0000256" key="7">
    <source>
        <dbReference type="ARBA" id="ARBA00007490"/>
    </source>
</evidence>
<dbReference type="PANTHER" id="PTHR34848">
    <property type="match status" value="1"/>
</dbReference>